<evidence type="ECO:0000313" key="2">
    <source>
        <dbReference type="Proteomes" id="UP001346149"/>
    </source>
</evidence>
<evidence type="ECO:0000313" key="1">
    <source>
        <dbReference type="EMBL" id="KAK4769299.1"/>
    </source>
</evidence>
<reference evidence="1 2" key="1">
    <citation type="journal article" date="2023" name="Hortic Res">
        <title>Pangenome of water caltrop reveals structural variations and asymmetric subgenome divergence after allopolyploidization.</title>
        <authorList>
            <person name="Zhang X."/>
            <person name="Chen Y."/>
            <person name="Wang L."/>
            <person name="Yuan Y."/>
            <person name="Fang M."/>
            <person name="Shi L."/>
            <person name="Lu R."/>
            <person name="Comes H.P."/>
            <person name="Ma Y."/>
            <person name="Chen Y."/>
            <person name="Huang G."/>
            <person name="Zhou Y."/>
            <person name="Zheng Z."/>
            <person name="Qiu Y."/>
        </authorList>
    </citation>
    <scope>NUCLEOTIDE SEQUENCE [LARGE SCALE GENOMIC DNA]</scope>
    <source>
        <strain evidence="1">F231</strain>
    </source>
</reference>
<gene>
    <name evidence="1" type="ORF">SAY86_027449</name>
</gene>
<dbReference type="AlphaFoldDB" id="A0AAN7KL76"/>
<organism evidence="1 2">
    <name type="scientific">Trapa natans</name>
    <name type="common">Water chestnut</name>
    <dbReference type="NCBI Taxonomy" id="22666"/>
    <lineage>
        <taxon>Eukaryota</taxon>
        <taxon>Viridiplantae</taxon>
        <taxon>Streptophyta</taxon>
        <taxon>Embryophyta</taxon>
        <taxon>Tracheophyta</taxon>
        <taxon>Spermatophyta</taxon>
        <taxon>Magnoliopsida</taxon>
        <taxon>eudicotyledons</taxon>
        <taxon>Gunneridae</taxon>
        <taxon>Pentapetalae</taxon>
        <taxon>rosids</taxon>
        <taxon>malvids</taxon>
        <taxon>Myrtales</taxon>
        <taxon>Lythraceae</taxon>
        <taxon>Trapa</taxon>
    </lineage>
</organism>
<comment type="caution">
    <text evidence="1">The sequence shown here is derived from an EMBL/GenBank/DDBJ whole genome shotgun (WGS) entry which is preliminary data.</text>
</comment>
<keyword evidence="2" id="KW-1185">Reference proteome</keyword>
<dbReference type="Proteomes" id="UP001346149">
    <property type="component" value="Unassembled WGS sequence"/>
</dbReference>
<protein>
    <submittedName>
        <fullName evidence="1">Uncharacterized protein</fullName>
    </submittedName>
</protein>
<dbReference type="EMBL" id="JAXQNO010000021">
    <property type="protein sequence ID" value="KAK4769299.1"/>
    <property type="molecule type" value="Genomic_DNA"/>
</dbReference>
<name>A0AAN7KL76_TRANT</name>
<accession>A0AAN7KL76</accession>
<proteinExistence type="predicted"/>
<sequence>MTCRQDPNLVKEIDQSSIWFGSRQGVLGYICLSSSHEPLYLTVITMYQSNKVSAGNLICPYKSSLTQKDLNSNLSCRFLSIFIVV</sequence>